<reference evidence="3" key="2">
    <citation type="submission" date="2020-09" db="EMBL/GenBank/DDBJ databases">
        <authorList>
            <person name="Sun Q."/>
            <person name="Zhou Y."/>
        </authorList>
    </citation>
    <scope>NUCLEOTIDE SEQUENCE</scope>
    <source>
        <strain evidence="3">CGMCC 4.7679</strain>
    </source>
</reference>
<dbReference type="Proteomes" id="UP000658656">
    <property type="component" value="Unassembled WGS sequence"/>
</dbReference>
<dbReference type="CDD" id="cd00371">
    <property type="entry name" value="HMA"/>
    <property type="match status" value="1"/>
</dbReference>
<dbReference type="PRINTS" id="PR00944">
    <property type="entry name" value="CUEXPORT"/>
</dbReference>
<evidence type="ECO:0000313" key="4">
    <source>
        <dbReference type="Proteomes" id="UP000658656"/>
    </source>
</evidence>
<dbReference type="PROSITE" id="PS50846">
    <property type="entry name" value="HMA_2"/>
    <property type="match status" value="1"/>
</dbReference>
<dbReference type="GO" id="GO:0005507">
    <property type="term" value="F:copper ion binding"/>
    <property type="evidence" value="ECO:0007669"/>
    <property type="project" value="InterPro"/>
</dbReference>
<evidence type="ECO:0000256" key="1">
    <source>
        <dbReference type="ARBA" id="ARBA00022723"/>
    </source>
</evidence>
<evidence type="ECO:0000313" key="3">
    <source>
        <dbReference type="EMBL" id="GHF59697.1"/>
    </source>
</evidence>
<feature type="domain" description="HMA" evidence="2">
    <location>
        <begin position="5"/>
        <end position="70"/>
    </location>
</feature>
<dbReference type="EMBL" id="BNAV01000004">
    <property type="protein sequence ID" value="GHF59697.1"/>
    <property type="molecule type" value="Genomic_DNA"/>
</dbReference>
<dbReference type="Pfam" id="PF00403">
    <property type="entry name" value="HMA"/>
    <property type="match status" value="1"/>
</dbReference>
<name>A0A8H9IZ20_9PSEU</name>
<dbReference type="Gene3D" id="3.30.70.100">
    <property type="match status" value="1"/>
</dbReference>
<comment type="caution">
    <text evidence="3">The sequence shown here is derived from an EMBL/GenBank/DDBJ whole genome shotgun (WGS) entry which is preliminary data.</text>
</comment>
<dbReference type="InterPro" id="IPR017969">
    <property type="entry name" value="Heavy-metal-associated_CS"/>
</dbReference>
<sequence length="70" mass="7199">MGVMTQTTYTVTGMTCEHCVKAVSEEVGKVEGVESVAVDLPSGALTVVSAHELDDAAIRAAVDEAGYQVA</sequence>
<dbReference type="SUPFAM" id="SSF55008">
    <property type="entry name" value="HMA, heavy metal-associated domain"/>
    <property type="match status" value="1"/>
</dbReference>
<protein>
    <submittedName>
        <fullName evidence="3">Heavy metal transport/detoxification protein</fullName>
    </submittedName>
</protein>
<dbReference type="PROSITE" id="PS01047">
    <property type="entry name" value="HMA_1"/>
    <property type="match status" value="1"/>
</dbReference>
<dbReference type="InterPro" id="IPR006121">
    <property type="entry name" value="HMA_dom"/>
</dbReference>
<dbReference type="InterPro" id="IPR036163">
    <property type="entry name" value="HMA_dom_sf"/>
</dbReference>
<proteinExistence type="predicted"/>
<dbReference type="GO" id="GO:0006825">
    <property type="term" value="P:copper ion transport"/>
    <property type="evidence" value="ECO:0007669"/>
    <property type="project" value="InterPro"/>
</dbReference>
<gene>
    <name evidence="3" type="ORF">GCM10017566_36600</name>
</gene>
<keyword evidence="4" id="KW-1185">Reference proteome</keyword>
<dbReference type="AlphaFoldDB" id="A0A8H9IZ20"/>
<accession>A0A8H9IZ20</accession>
<keyword evidence="1" id="KW-0479">Metal-binding</keyword>
<organism evidence="3 4">
    <name type="scientific">Amycolatopsis bartoniae</name>
    <dbReference type="NCBI Taxonomy" id="941986"/>
    <lineage>
        <taxon>Bacteria</taxon>
        <taxon>Bacillati</taxon>
        <taxon>Actinomycetota</taxon>
        <taxon>Actinomycetes</taxon>
        <taxon>Pseudonocardiales</taxon>
        <taxon>Pseudonocardiaceae</taxon>
        <taxon>Amycolatopsis</taxon>
    </lineage>
</organism>
<reference evidence="3" key="1">
    <citation type="journal article" date="2014" name="Int. J. Syst. Evol. Microbiol.">
        <title>Complete genome sequence of Corynebacterium casei LMG S-19264T (=DSM 44701T), isolated from a smear-ripened cheese.</title>
        <authorList>
            <consortium name="US DOE Joint Genome Institute (JGI-PGF)"/>
            <person name="Walter F."/>
            <person name="Albersmeier A."/>
            <person name="Kalinowski J."/>
            <person name="Ruckert C."/>
        </authorList>
    </citation>
    <scope>NUCLEOTIDE SEQUENCE</scope>
    <source>
        <strain evidence="3">CGMCC 4.7679</strain>
    </source>
</reference>
<dbReference type="InterPro" id="IPR000428">
    <property type="entry name" value="Cu-bd"/>
</dbReference>
<evidence type="ECO:0000259" key="2">
    <source>
        <dbReference type="PROSITE" id="PS50846"/>
    </source>
</evidence>